<dbReference type="InterPro" id="IPR026968">
    <property type="entry name" value="PcaD/CatD"/>
</dbReference>
<dbReference type="NCBIfam" id="TIGR02427">
    <property type="entry name" value="protocat_pcaD"/>
    <property type="match status" value="1"/>
</dbReference>
<feature type="domain" description="AB hydrolase-1" evidence="1">
    <location>
        <begin position="14"/>
        <end position="236"/>
    </location>
</feature>
<dbReference type="Proteomes" id="UP000268051">
    <property type="component" value="Unassembled WGS sequence"/>
</dbReference>
<name>A0A3N2SBI0_9ENTR</name>
<dbReference type="PRINTS" id="PR00111">
    <property type="entry name" value="ABHYDROLASE"/>
</dbReference>
<protein>
    <submittedName>
        <fullName evidence="2">3-oxoadipate enol-lactonase</fullName>
        <ecNumber evidence="2">3.1.1.24</ecNumber>
    </submittedName>
</protein>
<comment type="caution">
    <text evidence="2">The sequence shown here is derived from an EMBL/GenBank/DDBJ whole genome shotgun (WGS) entry which is preliminary data.</text>
</comment>
<gene>
    <name evidence="2" type="primary">pcaD</name>
    <name evidence="2" type="ORF">EB837_03760</name>
</gene>
<dbReference type="SUPFAM" id="SSF53474">
    <property type="entry name" value="alpha/beta-Hydrolases"/>
    <property type="match status" value="1"/>
</dbReference>
<dbReference type="OrthoDB" id="9793083at2"/>
<dbReference type="EMBL" id="RHFN01000003">
    <property type="protein sequence ID" value="ROU17042.1"/>
    <property type="molecule type" value="Genomic_DNA"/>
</dbReference>
<dbReference type="GO" id="GO:0047570">
    <property type="term" value="F:3-oxoadipate enol-lactonase activity"/>
    <property type="evidence" value="ECO:0007669"/>
    <property type="project" value="UniProtKB-EC"/>
</dbReference>
<evidence type="ECO:0000259" key="1">
    <source>
        <dbReference type="Pfam" id="PF00561"/>
    </source>
</evidence>
<dbReference type="InterPro" id="IPR050266">
    <property type="entry name" value="AB_hydrolase_sf"/>
</dbReference>
<keyword evidence="2" id="KW-0378">Hydrolase</keyword>
<dbReference type="AlphaFoldDB" id="A0A3N2SBI0"/>
<dbReference type="RefSeq" id="WP_123650388.1">
    <property type="nucleotide sequence ID" value="NZ_RHFN01000003.1"/>
</dbReference>
<dbReference type="InterPro" id="IPR000073">
    <property type="entry name" value="AB_hydrolase_1"/>
</dbReference>
<dbReference type="EC" id="3.1.1.24" evidence="2"/>
<evidence type="ECO:0000313" key="2">
    <source>
        <dbReference type="EMBL" id="ROU17042.1"/>
    </source>
</evidence>
<reference evidence="2 3" key="1">
    <citation type="submission" date="2018-10" db="EMBL/GenBank/DDBJ databases">
        <title>Horizontal transference of carbapenem resistance between Klebsiella pneumoniae and Kluyvera ascorbata during abdominal infection: a case report.</title>
        <authorList>
            <person name="Raro O.H.F."/>
            <person name="Lima-Morales D."/>
            <person name="Barth A.L."/>
            <person name="Paim T.G.S."/>
            <person name="Mott M.P."/>
            <person name="Riche C.V.W."/>
            <person name="Teixeira U.F."/>
            <person name="Waechter F."/>
            <person name="Dias C.A.G."/>
        </authorList>
    </citation>
    <scope>NUCLEOTIDE SEQUENCE [LARGE SCALE GENOMIC DNA]</scope>
    <source>
        <strain evidence="2 3">OT2</strain>
    </source>
</reference>
<dbReference type="InterPro" id="IPR029058">
    <property type="entry name" value="AB_hydrolase_fold"/>
</dbReference>
<dbReference type="Gene3D" id="3.40.50.1820">
    <property type="entry name" value="alpha/beta hydrolase"/>
    <property type="match status" value="1"/>
</dbReference>
<dbReference type="Pfam" id="PF00561">
    <property type="entry name" value="Abhydrolase_1"/>
    <property type="match status" value="1"/>
</dbReference>
<proteinExistence type="predicted"/>
<sequence>MNIHYRLDGPEKAPVLVLSNSLGTTLTMWDAQMPALTEHFRVLRYDTHGHGQTTKHGKVTLSQLGEDVITLLDHLNIERASFCGISMGGLTGLWLARFAPERFEAVVVANTAAKIGEQAGWLSRARTVRSEGMGVVAAGSADRWFTHAFREHHPAVVEQLCHQLAESEAEGYAECCDALAAADLRAEVAAIHVPMLIIAGENDPVTTVDDADFLHQQIDDAFQVCLPASHLSNIEASDEFNAALVAFLRRNHGG</sequence>
<accession>A0A3N2SBI0</accession>
<dbReference type="PANTHER" id="PTHR43798">
    <property type="entry name" value="MONOACYLGLYCEROL LIPASE"/>
    <property type="match status" value="1"/>
</dbReference>
<dbReference type="GO" id="GO:0042952">
    <property type="term" value="P:beta-ketoadipate pathway"/>
    <property type="evidence" value="ECO:0007669"/>
    <property type="project" value="InterPro"/>
</dbReference>
<evidence type="ECO:0000313" key="3">
    <source>
        <dbReference type="Proteomes" id="UP000268051"/>
    </source>
</evidence>
<organism evidence="2 3">
    <name type="scientific">Kluyvera ascorbata</name>
    <dbReference type="NCBI Taxonomy" id="51288"/>
    <lineage>
        <taxon>Bacteria</taxon>
        <taxon>Pseudomonadati</taxon>
        <taxon>Pseudomonadota</taxon>
        <taxon>Gammaproteobacteria</taxon>
        <taxon>Enterobacterales</taxon>
        <taxon>Enterobacteriaceae</taxon>
        <taxon>Kluyvera</taxon>
    </lineage>
</organism>